<organism evidence="10 11">
    <name type="scientific">Paracoccus chinensis</name>
    <dbReference type="NCBI Taxonomy" id="525640"/>
    <lineage>
        <taxon>Bacteria</taxon>
        <taxon>Pseudomonadati</taxon>
        <taxon>Pseudomonadota</taxon>
        <taxon>Alphaproteobacteria</taxon>
        <taxon>Rhodobacterales</taxon>
        <taxon>Paracoccaceae</taxon>
        <taxon>Paracoccus</taxon>
    </lineage>
</organism>
<evidence type="ECO:0000256" key="6">
    <source>
        <dbReference type="ARBA" id="ARBA00023306"/>
    </source>
</evidence>
<evidence type="ECO:0000259" key="9">
    <source>
        <dbReference type="Pfam" id="PF03799"/>
    </source>
</evidence>
<dbReference type="InterPro" id="IPR026579">
    <property type="entry name" value="FtsQ"/>
</dbReference>
<dbReference type="EMBL" id="FNGE01000002">
    <property type="protein sequence ID" value="SDK63896.1"/>
    <property type="molecule type" value="Genomic_DNA"/>
</dbReference>
<dbReference type="PANTHER" id="PTHR35851:SF1">
    <property type="entry name" value="CELL DIVISION PROTEIN FTSQ"/>
    <property type="match status" value="1"/>
</dbReference>
<keyword evidence="3 7" id="KW-0132">Cell division</keyword>
<feature type="region of interest" description="Disordered" evidence="8">
    <location>
        <begin position="316"/>
        <end position="339"/>
    </location>
</feature>
<evidence type="ECO:0000256" key="4">
    <source>
        <dbReference type="ARBA" id="ARBA00022692"/>
    </source>
</evidence>
<evidence type="ECO:0000256" key="8">
    <source>
        <dbReference type="SAM" id="MobiDB-lite"/>
    </source>
</evidence>
<evidence type="ECO:0000313" key="10">
    <source>
        <dbReference type="EMBL" id="SDK63896.1"/>
    </source>
</evidence>
<sequence length="339" mass="36862">MSGLKDFTRSFQAAVQPAPVRRVGARPAPARAPRREPGPSRLAYRLNRLWLTPLYRRLLRVGLPAFLVCLIGGLWLADDTRRANLTGAMTSMVDRIQSQEAFMVHSMEIEGASPAVEKGLRAMLPVTLPASSFDIDLPELRASVERLDAIEKMELRIKPGGVLSAVVTERKPAILWRHARGLDLLDSQGHRVASITSRDMRADLPMIAGEGAGDRAAEALALIDLAGPILPRLRGLERMGERRWDVVLDRGQRIMLPTDRPLAALQAVLAMDREDGLLGRDVVAVDMRDPSRPVLQMGLAAQNTLRRAAGLPELDAEGNLIDPEAGAKGGEKTAAASRG</sequence>
<feature type="domain" description="Cell division protein FtsQ/DivIB C-terminal" evidence="9">
    <location>
        <begin position="175"/>
        <end position="288"/>
    </location>
</feature>
<accession>A0A1G9DJ95</accession>
<keyword evidence="1 7" id="KW-1003">Cell membrane</keyword>
<gene>
    <name evidence="7" type="primary">ftsQ</name>
    <name evidence="10" type="ORF">SAMN04487971_10287</name>
</gene>
<feature type="transmembrane region" description="Helical" evidence="7">
    <location>
        <begin position="58"/>
        <end position="77"/>
    </location>
</feature>
<dbReference type="Proteomes" id="UP000199555">
    <property type="component" value="Unassembled WGS sequence"/>
</dbReference>
<dbReference type="InterPro" id="IPR005548">
    <property type="entry name" value="Cell_div_FtsQ/DivIB_C"/>
</dbReference>
<keyword evidence="4 7" id="KW-0812">Transmembrane</keyword>
<evidence type="ECO:0000256" key="2">
    <source>
        <dbReference type="ARBA" id="ARBA00022519"/>
    </source>
</evidence>
<dbReference type="HAMAP" id="MF_00911">
    <property type="entry name" value="FtsQ_subfam"/>
    <property type="match status" value="1"/>
</dbReference>
<evidence type="ECO:0000256" key="7">
    <source>
        <dbReference type="HAMAP-Rule" id="MF_00911"/>
    </source>
</evidence>
<dbReference type="Pfam" id="PF03799">
    <property type="entry name" value="FtsQ_DivIB_C"/>
    <property type="match status" value="1"/>
</dbReference>
<evidence type="ECO:0000256" key="5">
    <source>
        <dbReference type="ARBA" id="ARBA00022989"/>
    </source>
</evidence>
<keyword evidence="6 7" id="KW-0131">Cell cycle</keyword>
<comment type="subcellular location">
    <subcellularLocation>
        <location evidence="7">Cell inner membrane</location>
        <topology evidence="7">Single-pass type II membrane protein</topology>
    </subcellularLocation>
    <text evidence="7">Localizes to the division septum.</text>
</comment>
<dbReference type="GO" id="GO:0043093">
    <property type="term" value="P:FtsZ-dependent cytokinesis"/>
    <property type="evidence" value="ECO:0007669"/>
    <property type="project" value="UniProtKB-UniRule"/>
</dbReference>
<comment type="similarity">
    <text evidence="7">Belongs to the FtsQ/DivIB family. FtsQ subfamily.</text>
</comment>
<dbReference type="GO" id="GO:0090529">
    <property type="term" value="P:cell septum assembly"/>
    <property type="evidence" value="ECO:0007669"/>
    <property type="project" value="InterPro"/>
</dbReference>
<evidence type="ECO:0000313" key="11">
    <source>
        <dbReference type="Proteomes" id="UP000199555"/>
    </source>
</evidence>
<comment type="function">
    <text evidence="7">Essential cell division protein.</text>
</comment>
<keyword evidence="11" id="KW-1185">Reference proteome</keyword>
<evidence type="ECO:0000256" key="3">
    <source>
        <dbReference type="ARBA" id="ARBA00022618"/>
    </source>
</evidence>
<dbReference type="GO" id="GO:0005886">
    <property type="term" value="C:plasma membrane"/>
    <property type="evidence" value="ECO:0007669"/>
    <property type="project" value="UniProtKB-SubCell"/>
</dbReference>
<dbReference type="GO" id="GO:0032153">
    <property type="term" value="C:cell division site"/>
    <property type="evidence" value="ECO:0007669"/>
    <property type="project" value="UniProtKB-UniRule"/>
</dbReference>
<keyword evidence="2 7" id="KW-0997">Cell inner membrane</keyword>
<proteinExistence type="inferred from homology"/>
<name>A0A1G9DJ95_9RHOB</name>
<dbReference type="PANTHER" id="PTHR35851">
    <property type="entry name" value="CELL DIVISION PROTEIN FTSQ"/>
    <property type="match status" value="1"/>
</dbReference>
<keyword evidence="7" id="KW-0472">Membrane</keyword>
<dbReference type="RefSeq" id="WP_245688646.1">
    <property type="nucleotide sequence ID" value="NZ_FNGE01000002.1"/>
</dbReference>
<reference evidence="11" key="1">
    <citation type="submission" date="2016-10" db="EMBL/GenBank/DDBJ databases">
        <authorList>
            <person name="Varghese N."/>
            <person name="Submissions S."/>
        </authorList>
    </citation>
    <scope>NUCLEOTIDE SEQUENCE [LARGE SCALE GENOMIC DNA]</scope>
    <source>
        <strain evidence="11">CGMCC 1.7655</strain>
    </source>
</reference>
<protein>
    <recommendedName>
        <fullName evidence="7">Cell division protein FtsQ</fullName>
    </recommendedName>
</protein>
<keyword evidence="5 7" id="KW-1133">Transmembrane helix</keyword>
<dbReference type="AlphaFoldDB" id="A0A1G9DJ95"/>
<dbReference type="STRING" id="525640.SAMN04487971_10287"/>
<evidence type="ECO:0000256" key="1">
    <source>
        <dbReference type="ARBA" id="ARBA00022475"/>
    </source>
</evidence>